<evidence type="ECO:0000259" key="1">
    <source>
        <dbReference type="Pfam" id="PF13304"/>
    </source>
</evidence>
<protein>
    <submittedName>
        <fullName evidence="2">AAA family ATPase</fullName>
    </submittedName>
</protein>
<dbReference type="InterPro" id="IPR003959">
    <property type="entry name" value="ATPase_AAA_core"/>
</dbReference>
<dbReference type="GO" id="GO:0005524">
    <property type="term" value="F:ATP binding"/>
    <property type="evidence" value="ECO:0007669"/>
    <property type="project" value="InterPro"/>
</dbReference>
<dbReference type="InterPro" id="IPR051396">
    <property type="entry name" value="Bact_Antivir_Def_Nuclease"/>
</dbReference>
<reference evidence="2 3" key="1">
    <citation type="submission" date="2020-04" db="EMBL/GenBank/DDBJ databases">
        <authorList>
            <person name="Hitch T.C.A."/>
            <person name="Wylensek D."/>
            <person name="Clavel T."/>
        </authorList>
    </citation>
    <scope>NUCLEOTIDE SEQUENCE [LARGE SCALE GENOMIC DNA]</scope>
    <source>
        <strain evidence="2 3">WB01_NA02</strain>
    </source>
</reference>
<dbReference type="Gene3D" id="3.40.50.300">
    <property type="entry name" value="P-loop containing nucleotide triphosphate hydrolases"/>
    <property type="match status" value="1"/>
</dbReference>
<evidence type="ECO:0000313" key="3">
    <source>
        <dbReference type="Proteomes" id="UP000587880"/>
    </source>
</evidence>
<dbReference type="PANTHER" id="PTHR43581">
    <property type="entry name" value="ATP/GTP PHOSPHATASE"/>
    <property type="match status" value="1"/>
</dbReference>
<sequence>MVYLNYFTFPDEDMEFNFFMGVKRTCYDSFYPFKVLSQHGLRRIDFEPVTILYGGNGSGKSTALNVIAEKIGISRDSIYNKSNFFPDYVNMCDICVETDIPKNSRIITSDDVFDYILNIRSINEGIDIKREKLFEEYLESKYSRFQMKSMADYEQLKKVNTARSKTQSKFVRNRLMDNFREYSNGESAFIYFTEKIDENGLYILDEPENSLSPKRQMELMNFIEDSARFLRCQFIISTHSPFILAMKGAKIYDLDENPVDVKRWTELENVRTYYDFFKMHEKEFK</sequence>
<dbReference type="Proteomes" id="UP000587880">
    <property type="component" value="Unassembled WGS sequence"/>
</dbReference>
<dbReference type="RefSeq" id="WP_168982212.1">
    <property type="nucleotide sequence ID" value="NZ_JABAGD010000023.1"/>
</dbReference>
<proteinExistence type="predicted"/>
<comment type="caution">
    <text evidence="2">The sequence shown here is derived from an EMBL/GenBank/DDBJ whole genome shotgun (WGS) entry which is preliminary data.</text>
</comment>
<organism evidence="2 3">
    <name type="scientific">Clostridium beijerinckii</name>
    <name type="common">Clostridium MP</name>
    <dbReference type="NCBI Taxonomy" id="1520"/>
    <lineage>
        <taxon>Bacteria</taxon>
        <taxon>Bacillati</taxon>
        <taxon>Bacillota</taxon>
        <taxon>Clostridia</taxon>
        <taxon>Eubacteriales</taxon>
        <taxon>Clostridiaceae</taxon>
        <taxon>Clostridium</taxon>
    </lineage>
</organism>
<dbReference type="InterPro" id="IPR027417">
    <property type="entry name" value="P-loop_NTPase"/>
</dbReference>
<dbReference type="EMBL" id="JABAGD010000023">
    <property type="protein sequence ID" value="NMF05752.1"/>
    <property type="molecule type" value="Genomic_DNA"/>
</dbReference>
<feature type="domain" description="ATPase AAA-type core" evidence="1">
    <location>
        <begin position="200"/>
        <end position="245"/>
    </location>
</feature>
<dbReference type="CDD" id="cd00267">
    <property type="entry name" value="ABC_ATPase"/>
    <property type="match status" value="1"/>
</dbReference>
<dbReference type="GO" id="GO:0016887">
    <property type="term" value="F:ATP hydrolysis activity"/>
    <property type="evidence" value="ECO:0007669"/>
    <property type="project" value="InterPro"/>
</dbReference>
<evidence type="ECO:0000313" key="2">
    <source>
        <dbReference type="EMBL" id="NMF05752.1"/>
    </source>
</evidence>
<dbReference type="SUPFAM" id="SSF52540">
    <property type="entry name" value="P-loop containing nucleoside triphosphate hydrolases"/>
    <property type="match status" value="1"/>
</dbReference>
<gene>
    <name evidence="2" type="ORF">HF849_13560</name>
</gene>
<dbReference type="AlphaFoldDB" id="A0A7X9SPM1"/>
<dbReference type="PANTHER" id="PTHR43581:SF4">
    <property type="entry name" value="ATP_GTP PHOSPHATASE"/>
    <property type="match status" value="1"/>
</dbReference>
<dbReference type="Pfam" id="PF13304">
    <property type="entry name" value="AAA_21"/>
    <property type="match status" value="1"/>
</dbReference>
<accession>A0A7X9SPM1</accession>
<name>A0A7X9SPM1_CLOBE</name>